<feature type="transmembrane region" description="Helical" evidence="2">
    <location>
        <begin position="220"/>
        <end position="242"/>
    </location>
</feature>
<dbReference type="AlphaFoldDB" id="A0A2R6P8S8"/>
<keyword evidence="4" id="KW-1185">Reference proteome</keyword>
<accession>A0A2R6P8S8</accession>
<dbReference type="STRING" id="98765.A0A2R6P8S8"/>
<evidence type="ECO:0000313" key="4">
    <source>
        <dbReference type="Proteomes" id="UP000186601"/>
    </source>
</evidence>
<keyword evidence="2" id="KW-0472">Membrane</keyword>
<keyword evidence="2" id="KW-1133">Transmembrane helix</keyword>
<organism evidence="3 4">
    <name type="scientific">Hermanssonia centrifuga</name>
    <dbReference type="NCBI Taxonomy" id="98765"/>
    <lineage>
        <taxon>Eukaryota</taxon>
        <taxon>Fungi</taxon>
        <taxon>Dikarya</taxon>
        <taxon>Basidiomycota</taxon>
        <taxon>Agaricomycotina</taxon>
        <taxon>Agaricomycetes</taxon>
        <taxon>Polyporales</taxon>
        <taxon>Meruliaceae</taxon>
        <taxon>Hermanssonia</taxon>
    </lineage>
</organism>
<dbReference type="PANTHER" id="PTHR31495">
    <property type="entry name" value="PEROXYGENASE 3-RELATED"/>
    <property type="match status" value="1"/>
</dbReference>
<protein>
    <submittedName>
        <fullName evidence="3">Uncharacterized protein</fullName>
    </submittedName>
</protein>
<dbReference type="GO" id="GO:0005509">
    <property type="term" value="F:calcium ion binding"/>
    <property type="evidence" value="ECO:0007669"/>
    <property type="project" value="TreeGrafter"/>
</dbReference>
<reference evidence="3 4" key="1">
    <citation type="submission" date="2018-02" db="EMBL/GenBank/DDBJ databases">
        <title>Genome sequence of the basidiomycete white-rot fungus Phlebia centrifuga.</title>
        <authorList>
            <person name="Granchi Z."/>
            <person name="Peng M."/>
            <person name="de Vries R.P."/>
            <person name="Hilden K."/>
            <person name="Makela M.R."/>
            <person name="Grigoriev I."/>
            <person name="Riley R."/>
        </authorList>
    </citation>
    <scope>NUCLEOTIDE SEQUENCE [LARGE SCALE GENOMIC DNA]</scope>
    <source>
        <strain evidence="3 4">FBCC195</strain>
    </source>
</reference>
<gene>
    <name evidence="3" type="ORF">PHLCEN_2v5191</name>
</gene>
<dbReference type="OrthoDB" id="640742at2759"/>
<dbReference type="Pfam" id="PF05042">
    <property type="entry name" value="Caleosin"/>
    <property type="match status" value="2"/>
</dbReference>
<keyword evidence="2" id="KW-0812">Transmembrane</keyword>
<dbReference type="EMBL" id="MLYV02000514">
    <property type="protein sequence ID" value="PSR87374.1"/>
    <property type="molecule type" value="Genomic_DNA"/>
</dbReference>
<evidence type="ECO:0000256" key="1">
    <source>
        <dbReference type="ARBA" id="ARBA00006765"/>
    </source>
</evidence>
<dbReference type="PANTHER" id="PTHR31495:SF0">
    <property type="entry name" value="BINDING PROTEIN CALEOSIN, PUTATIVE (AFU_ORTHOLOGUE AFUA_5G13750)-RELATED"/>
    <property type="match status" value="1"/>
</dbReference>
<feature type="transmembrane region" description="Helical" evidence="2">
    <location>
        <begin position="105"/>
        <end position="124"/>
    </location>
</feature>
<sequence>MDQKRPRRGEDSTPHDIITALPSAPVTQERELFTDWKNLKQAGVARVNIAPTENRPNGATEYGYSKRHARQTVLQQHCDFFDLKSDGILTPYGTYIAFRLLQWSIFMSVFGVLVIHGAFSYLTLPPGRWYPDLLFRIYLDNIHVAKHGSDTATYDNEGRFRPQQFSDFFTRFGSQLTDGEYGITYRQALKGAWGQRCAMDAFGVSAGVFECKLWRPVYPVFLPCIYPLLMAGTATYLTLWPVDGIMRMEDIRGVYDGSYFYKVGGIRRERYLASKK</sequence>
<evidence type="ECO:0000256" key="2">
    <source>
        <dbReference type="SAM" id="Phobius"/>
    </source>
</evidence>
<comment type="caution">
    <text evidence="3">The sequence shown here is derived from an EMBL/GenBank/DDBJ whole genome shotgun (WGS) entry which is preliminary data.</text>
</comment>
<dbReference type="InterPro" id="IPR007736">
    <property type="entry name" value="Caleosin-related"/>
</dbReference>
<evidence type="ECO:0000313" key="3">
    <source>
        <dbReference type="EMBL" id="PSR87374.1"/>
    </source>
</evidence>
<comment type="similarity">
    <text evidence="1">Belongs to the caleosin family.</text>
</comment>
<dbReference type="GO" id="GO:0004497">
    <property type="term" value="F:monooxygenase activity"/>
    <property type="evidence" value="ECO:0007669"/>
    <property type="project" value="TreeGrafter"/>
</dbReference>
<proteinExistence type="inferred from homology"/>
<dbReference type="Proteomes" id="UP000186601">
    <property type="component" value="Unassembled WGS sequence"/>
</dbReference>
<name>A0A2R6P8S8_9APHY</name>